<keyword evidence="4 6" id="KW-1133">Transmembrane helix</keyword>
<dbReference type="GO" id="GO:0017004">
    <property type="term" value="P:cytochrome complex assembly"/>
    <property type="evidence" value="ECO:0007669"/>
    <property type="project" value="InterPro"/>
</dbReference>
<evidence type="ECO:0000259" key="7">
    <source>
        <dbReference type="Pfam" id="PF02683"/>
    </source>
</evidence>
<evidence type="ECO:0000256" key="3">
    <source>
        <dbReference type="ARBA" id="ARBA00022692"/>
    </source>
</evidence>
<dbReference type="EMBL" id="MCHY01000007">
    <property type="protein sequence ID" value="RKD25038.1"/>
    <property type="molecule type" value="Genomic_DNA"/>
</dbReference>
<proteinExistence type="inferred from homology"/>
<gene>
    <name evidence="8" type="ORF">BEP19_04215</name>
</gene>
<evidence type="ECO:0000256" key="1">
    <source>
        <dbReference type="ARBA" id="ARBA00004141"/>
    </source>
</evidence>
<dbReference type="OrthoDB" id="9826629at2"/>
<comment type="subcellular location">
    <subcellularLocation>
        <location evidence="1">Membrane</location>
        <topology evidence="1">Multi-pass membrane protein</topology>
    </subcellularLocation>
</comment>
<evidence type="ECO:0000256" key="2">
    <source>
        <dbReference type="ARBA" id="ARBA00006143"/>
    </source>
</evidence>
<feature type="transmembrane region" description="Helical" evidence="6">
    <location>
        <begin position="59"/>
        <end position="77"/>
    </location>
</feature>
<feature type="transmembrane region" description="Helical" evidence="6">
    <location>
        <begin position="112"/>
        <end position="134"/>
    </location>
</feature>
<keyword evidence="5 6" id="KW-0472">Membrane</keyword>
<comment type="similarity">
    <text evidence="2">Belongs to the DsbD family.</text>
</comment>
<dbReference type="AlphaFoldDB" id="A0A419SLV1"/>
<name>A0A419SLV1_9BACL</name>
<evidence type="ECO:0000256" key="5">
    <source>
        <dbReference type="ARBA" id="ARBA00023136"/>
    </source>
</evidence>
<protein>
    <recommendedName>
        <fullName evidence="7">Cytochrome C biogenesis protein transmembrane domain-containing protein</fullName>
    </recommendedName>
</protein>
<evidence type="ECO:0000313" key="8">
    <source>
        <dbReference type="EMBL" id="RKD25038.1"/>
    </source>
</evidence>
<reference evidence="8 9" key="1">
    <citation type="submission" date="2016-08" db="EMBL/GenBank/DDBJ databases">
        <title>Novel Firmicute Genomes.</title>
        <authorList>
            <person name="Poppleton D.I."/>
            <person name="Gribaldo S."/>
        </authorList>
    </citation>
    <scope>NUCLEOTIDE SEQUENCE [LARGE SCALE GENOMIC DNA]</scope>
    <source>
        <strain evidence="8 9">RAOx-1</strain>
    </source>
</reference>
<feature type="domain" description="Cytochrome C biogenesis protein transmembrane" evidence="7">
    <location>
        <begin position="1"/>
        <end position="198"/>
    </location>
</feature>
<dbReference type="Proteomes" id="UP000284219">
    <property type="component" value="Unassembled WGS sequence"/>
</dbReference>
<evidence type="ECO:0000256" key="4">
    <source>
        <dbReference type="ARBA" id="ARBA00022989"/>
    </source>
</evidence>
<keyword evidence="3 6" id="KW-0812">Transmembrane</keyword>
<comment type="caution">
    <text evidence="8">The sequence shown here is derived from an EMBL/GenBank/DDBJ whole genome shotgun (WGS) entry which is preliminary data.</text>
</comment>
<organism evidence="8 9">
    <name type="scientific">Ammoniphilus oxalaticus</name>
    <dbReference type="NCBI Taxonomy" id="66863"/>
    <lineage>
        <taxon>Bacteria</taxon>
        <taxon>Bacillati</taxon>
        <taxon>Bacillota</taxon>
        <taxon>Bacilli</taxon>
        <taxon>Bacillales</taxon>
        <taxon>Paenibacillaceae</taxon>
        <taxon>Aneurinibacillus group</taxon>
        <taxon>Ammoniphilus</taxon>
    </lineage>
</organism>
<feature type="transmembrane region" description="Helical" evidence="6">
    <location>
        <begin position="140"/>
        <end position="165"/>
    </location>
</feature>
<dbReference type="PANTHER" id="PTHR31272">
    <property type="entry name" value="CYTOCHROME C-TYPE BIOGENESIS PROTEIN HI_1454-RELATED"/>
    <property type="match status" value="1"/>
</dbReference>
<dbReference type="GO" id="GO:0016020">
    <property type="term" value="C:membrane"/>
    <property type="evidence" value="ECO:0007669"/>
    <property type="project" value="UniProtKB-SubCell"/>
</dbReference>
<dbReference type="InterPro" id="IPR051790">
    <property type="entry name" value="Cytochrome_c-biogenesis_DsbD"/>
</dbReference>
<feature type="transmembrane region" description="Helical" evidence="6">
    <location>
        <begin position="31"/>
        <end position="53"/>
    </location>
</feature>
<dbReference type="Pfam" id="PF02683">
    <property type="entry name" value="DsbD_TM"/>
    <property type="match status" value="1"/>
</dbReference>
<keyword evidence="9" id="KW-1185">Reference proteome</keyword>
<evidence type="ECO:0000313" key="9">
    <source>
        <dbReference type="Proteomes" id="UP000284219"/>
    </source>
</evidence>
<dbReference type="PANTHER" id="PTHR31272:SF4">
    <property type="entry name" value="CYTOCHROME C-TYPE BIOGENESIS PROTEIN HI_1454-RELATED"/>
    <property type="match status" value="1"/>
</dbReference>
<dbReference type="RefSeq" id="WP_120188856.1">
    <property type="nucleotide sequence ID" value="NZ_MCHY01000007.1"/>
</dbReference>
<accession>A0A419SLV1</accession>
<feature type="transmembrane region" description="Helical" evidence="6">
    <location>
        <begin position="186"/>
        <end position="205"/>
    </location>
</feature>
<dbReference type="InterPro" id="IPR003834">
    <property type="entry name" value="Cyt_c_assmbl_TM_dom"/>
</dbReference>
<evidence type="ECO:0000256" key="6">
    <source>
        <dbReference type="SAM" id="Phobius"/>
    </source>
</evidence>
<sequence length="224" mass="24489">MMPALFGYLSGEAASSVADGKTLRQRFWKNALFFILGFIVVMMTLGAIASFIGESVRSIVQWVQVVAGFILILLGFYQMKILRFKLPNQLVKLETAATGSVGSVKPGYVRSFVAGMVIAPGWGPIFLGTVLLVITVNGNFLSNLALMFAYCLGFALMFLLSFLFFEPLRLLTQKLGDKMRRVEQAGGALMMSIGVLMVVGKLNWITDLGKWKISVAIKGLLGMN</sequence>